<evidence type="ECO:0000313" key="9">
    <source>
        <dbReference type="Proteomes" id="UP000054498"/>
    </source>
</evidence>
<protein>
    <submittedName>
        <fullName evidence="8">Ornithine decarboxylase</fullName>
        <ecNumber evidence="8">4.1.1.17</ecNumber>
    </submittedName>
</protein>
<proteinExistence type="inferred from homology"/>
<dbReference type="GO" id="GO:0004586">
    <property type="term" value="F:ornithine decarboxylase activity"/>
    <property type="evidence" value="ECO:0007669"/>
    <property type="project" value="UniProtKB-EC"/>
</dbReference>
<dbReference type="InterPro" id="IPR022644">
    <property type="entry name" value="De-COase2_N"/>
</dbReference>
<dbReference type="InterPro" id="IPR000183">
    <property type="entry name" value="Orn/DAP/Arg_de-COase"/>
</dbReference>
<dbReference type="AlphaFoldDB" id="A0A0D2JSV8"/>
<evidence type="ECO:0000259" key="7">
    <source>
        <dbReference type="Pfam" id="PF02784"/>
    </source>
</evidence>
<dbReference type="SUPFAM" id="SSF50621">
    <property type="entry name" value="Alanine racemase C-terminal domain-like"/>
    <property type="match status" value="1"/>
</dbReference>
<dbReference type="Gene3D" id="2.40.37.10">
    <property type="entry name" value="Lyase, Ornithine Decarboxylase, Chain A, domain 1"/>
    <property type="match status" value="1"/>
</dbReference>
<dbReference type="Pfam" id="PF02784">
    <property type="entry name" value="Orn_Arg_deC_N"/>
    <property type="match status" value="1"/>
</dbReference>
<evidence type="ECO:0000256" key="1">
    <source>
        <dbReference type="ARBA" id="ARBA00001933"/>
    </source>
</evidence>
<comment type="similarity">
    <text evidence="2 5">Belongs to the Orn/Lys/Arg decarboxylase class-II family.</text>
</comment>
<evidence type="ECO:0000256" key="2">
    <source>
        <dbReference type="ARBA" id="ARBA00008872"/>
    </source>
</evidence>
<feature type="domain" description="Orn/DAP/Arg decarboxylase 2 C-terminal" evidence="6">
    <location>
        <begin position="106"/>
        <end position="209"/>
    </location>
</feature>
<evidence type="ECO:0000259" key="6">
    <source>
        <dbReference type="Pfam" id="PF00278"/>
    </source>
</evidence>
<evidence type="ECO:0000313" key="8">
    <source>
        <dbReference type="EMBL" id="KIZ02058.1"/>
    </source>
</evidence>
<dbReference type="UniPathway" id="UPA00535">
    <property type="reaction ID" value="UER00288"/>
</dbReference>
<gene>
    <name evidence="8" type="ORF">MNEG_5896</name>
</gene>
<dbReference type="InterPro" id="IPR029066">
    <property type="entry name" value="PLP-binding_barrel"/>
</dbReference>
<dbReference type="Gene3D" id="3.20.20.10">
    <property type="entry name" value="Alanine racemase"/>
    <property type="match status" value="1"/>
</dbReference>
<dbReference type="KEGG" id="mng:MNEG_5896"/>
<evidence type="ECO:0000256" key="3">
    <source>
        <dbReference type="ARBA" id="ARBA00022898"/>
    </source>
</evidence>
<dbReference type="GeneID" id="25738773"/>
<dbReference type="GO" id="GO:0033387">
    <property type="term" value="P:putrescine biosynthetic process from arginine, via ornithine"/>
    <property type="evidence" value="ECO:0007669"/>
    <property type="project" value="UniProtKB-UniPathway"/>
</dbReference>
<name>A0A0D2JSV8_9CHLO</name>
<dbReference type="InterPro" id="IPR009006">
    <property type="entry name" value="Ala_racemase/Decarboxylase_C"/>
</dbReference>
<dbReference type="Proteomes" id="UP000054498">
    <property type="component" value="Unassembled WGS sequence"/>
</dbReference>
<dbReference type="OrthoDB" id="5034579at2759"/>
<keyword evidence="4 8" id="KW-0456">Lyase</keyword>
<keyword evidence="9" id="KW-1185">Reference proteome</keyword>
<sequence>MQEVPASLGRWVVGVSFHVGSGCQNVAVYADAIRRAREAFDVAAALGFGNMHLLDIGGGFTAPYDAVTADLFYRTAAVINGALDECFPPGCGVRIIAEPGRYFAETSATLFTTILGQRASRAPCGAPLRDYHLSDGTYGSFRIQVAVDGLEPSYTVLRSPLLPPPGPELSAPMACRLWGDSGRTDDCVHRNARLPALRDGDWLAFDYAGAYTVCSASRFGGGSMAEPTKLFVLSEVATRDLGNLNDPAMRAAAAAGRSEAEAHAALAAAQMLQALSVGVCSSGSRYGGGGGGSCAVSSASSEATMGGDEPME</sequence>
<comment type="cofactor">
    <cofactor evidence="1">
        <name>pyridoxal 5'-phosphate</name>
        <dbReference type="ChEBI" id="CHEBI:597326"/>
    </cofactor>
</comment>
<dbReference type="InterPro" id="IPR022657">
    <property type="entry name" value="De-COase2_CS"/>
</dbReference>
<dbReference type="InterPro" id="IPR022643">
    <property type="entry name" value="De-COase2_C"/>
</dbReference>
<dbReference type="EC" id="4.1.1.17" evidence="8"/>
<dbReference type="GO" id="GO:0005737">
    <property type="term" value="C:cytoplasm"/>
    <property type="evidence" value="ECO:0007669"/>
    <property type="project" value="TreeGrafter"/>
</dbReference>
<keyword evidence="3" id="KW-0663">Pyridoxal phosphate</keyword>
<dbReference type="EMBL" id="KK101131">
    <property type="protein sequence ID" value="KIZ02058.1"/>
    <property type="molecule type" value="Genomic_DNA"/>
</dbReference>
<dbReference type="RefSeq" id="XP_013901077.1">
    <property type="nucleotide sequence ID" value="XM_014045623.1"/>
</dbReference>
<dbReference type="InterPro" id="IPR002433">
    <property type="entry name" value="Orn_de-COase"/>
</dbReference>
<dbReference type="PROSITE" id="PS00879">
    <property type="entry name" value="ODR_DC_2_2"/>
    <property type="match status" value="1"/>
</dbReference>
<feature type="domain" description="Orn/DAP/Arg decarboxylase 2 N-terminal" evidence="7">
    <location>
        <begin position="12"/>
        <end position="104"/>
    </location>
</feature>
<evidence type="ECO:0000256" key="5">
    <source>
        <dbReference type="RuleBase" id="RU003737"/>
    </source>
</evidence>
<evidence type="ECO:0000256" key="4">
    <source>
        <dbReference type="ARBA" id="ARBA00023239"/>
    </source>
</evidence>
<dbReference type="PANTHER" id="PTHR11482:SF6">
    <property type="entry name" value="ORNITHINE DECARBOXYLASE 1-RELATED"/>
    <property type="match status" value="1"/>
</dbReference>
<accession>A0A0D2JSV8</accession>
<dbReference type="PANTHER" id="PTHR11482">
    <property type="entry name" value="ARGININE/DIAMINOPIMELATE/ORNITHINE DECARBOXYLASE"/>
    <property type="match status" value="1"/>
</dbReference>
<dbReference type="STRING" id="145388.A0A0D2JSV8"/>
<dbReference type="SUPFAM" id="SSF51419">
    <property type="entry name" value="PLP-binding barrel"/>
    <property type="match status" value="1"/>
</dbReference>
<reference evidence="8 9" key="1">
    <citation type="journal article" date="2013" name="BMC Genomics">
        <title>Reconstruction of the lipid metabolism for the microalga Monoraphidium neglectum from its genome sequence reveals characteristics suitable for biofuel production.</title>
        <authorList>
            <person name="Bogen C."/>
            <person name="Al-Dilaimi A."/>
            <person name="Albersmeier A."/>
            <person name="Wichmann J."/>
            <person name="Grundmann M."/>
            <person name="Rupp O."/>
            <person name="Lauersen K.J."/>
            <person name="Blifernez-Klassen O."/>
            <person name="Kalinowski J."/>
            <person name="Goesmann A."/>
            <person name="Mussgnug J.H."/>
            <person name="Kruse O."/>
        </authorList>
    </citation>
    <scope>NUCLEOTIDE SEQUENCE [LARGE SCALE GENOMIC DNA]</scope>
    <source>
        <strain evidence="8 9">SAG 48.87</strain>
    </source>
</reference>
<dbReference type="Pfam" id="PF00278">
    <property type="entry name" value="Orn_DAP_Arg_deC"/>
    <property type="match status" value="1"/>
</dbReference>
<organism evidence="8 9">
    <name type="scientific">Monoraphidium neglectum</name>
    <dbReference type="NCBI Taxonomy" id="145388"/>
    <lineage>
        <taxon>Eukaryota</taxon>
        <taxon>Viridiplantae</taxon>
        <taxon>Chlorophyta</taxon>
        <taxon>core chlorophytes</taxon>
        <taxon>Chlorophyceae</taxon>
        <taxon>CS clade</taxon>
        <taxon>Sphaeropleales</taxon>
        <taxon>Selenastraceae</taxon>
        <taxon>Monoraphidium</taxon>
    </lineage>
</organism>
<dbReference type="PRINTS" id="PR01179">
    <property type="entry name" value="ODADCRBXLASE"/>
</dbReference>